<dbReference type="Gene3D" id="3.30.420.10">
    <property type="entry name" value="Ribonuclease H-like superfamily/Ribonuclease H"/>
    <property type="match status" value="1"/>
</dbReference>
<keyword evidence="2" id="KW-1185">Reference proteome</keyword>
<dbReference type="Proteomes" id="UP000499080">
    <property type="component" value="Unassembled WGS sequence"/>
</dbReference>
<comment type="caution">
    <text evidence="1">The sequence shown here is derived from an EMBL/GenBank/DDBJ whole genome shotgun (WGS) entry which is preliminary data.</text>
</comment>
<evidence type="ECO:0000313" key="1">
    <source>
        <dbReference type="EMBL" id="GBN31523.1"/>
    </source>
</evidence>
<gene>
    <name evidence="1" type="ORF">AVEN_53754_1</name>
</gene>
<sequence length="112" mass="13043">MRALKLNVSQIALSFKYDNDHLCQTRLKDSHLEDQGIERMEWPSRSLDLIPIEYLWYYRGTPVTFGGSYSYCRQCQHADIIFISPPSRLLSEIPFVSKTICFSITFCPTQKS</sequence>
<accession>A0A4Y2MXV0</accession>
<organism evidence="1 2">
    <name type="scientific">Araneus ventricosus</name>
    <name type="common">Orbweaver spider</name>
    <name type="synonym">Epeira ventricosa</name>
    <dbReference type="NCBI Taxonomy" id="182803"/>
    <lineage>
        <taxon>Eukaryota</taxon>
        <taxon>Metazoa</taxon>
        <taxon>Ecdysozoa</taxon>
        <taxon>Arthropoda</taxon>
        <taxon>Chelicerata</taxon>
        <taxon>Arachnida</taxon>
        <taxon>Araneae</taxon>
        <taxon>Araneomorphae</taxon>
        <taxon>Entelegynae</taxon>
        <taxon>Araneoidea</taxon>
        <taxon>Araneidae</taxon>
        <taxon>Araneus</taxon>
    </lineage>
</organism>
<reference evidence="1 2" key="1">
    <citation type="journal article" date="2019" name="Sci. Rep.">
        <title>Orb-weaving spider Araneus ventricosus genome elucidates the spidroin gene catalogue.</title>
        <authorList>
            <person name="Kono N."/>
            <person name="Nakamura H."/>
            <person name="Ohtoshi R."/>
            <person name="Moran D.A.P."/>
            <person name="Shinohara A."/>
            <person name="Yoshida Y."/>
            <person name="Fujiwara M."/>
            <person name="Mori M."/>
            <person name="Tomita M."/>
            <person name="Arakawa K."/>
        </authorList>
    </citation>
    <scope>NUCLEOTIDE SEQUENCE [LARGE SCALE GENOMIC DNA]</scope>
</reference>
<dbReference type="InterPro" id="IPR036397">
    <property type="entry name" value="RNaseH_sf"/>
</dbReference>
<name>A0A4Y2MXV0_ARAVE</name>
<dbReference type="EMBL" id="BGPR01008092">
    <property type="protein sequence ID" value="GBN31523.1"/>
    <property type="molecule type" value="Genomic_DNA"/>
</dbReference>
<evidence type="ECO:0000313" key="2">
    <source>
        <dbReference type="Proteomes" id="UP000499080"/>
    </source>
</evidence>
<proteinExistence type="predicted"/>
<dbReference type="OrthoDB" id="4843387at2759"/>
<dbReference type="GO" id="GO:0003676">
    <property type="term" value="F:nucleic acid binding"/>
    <property type="evidence" value="ECO:0007669"/>
    <property type="project" value="InterPro"/>
</dbReference>
<dbReference type="AlphaFoldDB" id="A0A4Y2MXV0"/>
<protein>
    <submittedName>
        <fullName evidence="1">Uncharacterized protein</fullName>
    </submittedName>
</protein>